<gene>
    <name evidence="3" type="ORF">CRHIZ90672A_00014778</name>
</gene>
<keyword evidence="4" id="KW-1185">Reference proteome</keyword>
<organism evidence="3 4">
    <name type="scientific">Clonostachys rhizophaga</name>
    <dbReference type="NCBI Taxonomy" id="160324"/>
    <lineage>
        <taxon>Eukaryota</taxon>
        <taxon>Fungi</taxon>
        <taxon>Dikarya</taxon>
        <taxon>Ascomycota</taxon>
        <taxon>Pezizomycotina</taxon>
        <taxon>Sordariomycetes</taxon>
        <taxon>Hypocreomycetidae</taxon>
        <taxon>Hypocreales</taxon>
        <taxon>Bionectriaceae</taxon>
        <taxon>Clonostachys</taxon>
    </lineage>
</organism>
<accession>A0A9N9VG82</accession>
<keyword evidence="1" id="KW-0175">Coiled coil</keyword>
<feature type="compositionally biased region" description="Basic and acidic residues" evidence="2">
    <location>
        <begin position="52"/>
        <end position="75"/>
    </location>
</feature>
<dbReference type="Proteomes" id="UP000696573">
    <property type="component" value="Unassembled WGS sequence"/>
</dbReference>
<name>A0A9N9VG82_9HYPO</name>
<dbReference type="OrthoDB" id="4156714at2759"/>
<feature type="coiled-coil region" evidence="1">
    <location>
        <begin position="147"/>
        <end position="174"/>
    </location>
</feature>
<feature type="region of interest" description="Disordered" evidence="2">
    <location>
        <begin position="1"/>
        <end position="112"/>
    </location>
</feature>
<evidence type="ECO:0000256" key="2">
    <source>
        <dbReference type="SAM" id="MobiDB-lite"/>
    </source>
</evidence>
<comment type="caution">
    <text evidence="3">The sequence shown here is derived from an EMBL/GenBank/DDBJ whole genome shotgun (WGS) entry which is preliminary data.</text>
</comment>
<feature type="coiled-coil region" evidence="1">
    <location>
        <begin position="204"/>
        <end position="238"/>
    </location>
</feature>
<evidence type="ECO:0000313" key="4">
    <source>
        <dbReference type="Proteomes" id="UP000696573"/>
    </source>
</evidence>
<dbReference type="AlphaFoldDB" id="A0A9N9VG82"/>
<feature type="compositionally biased region" description="Basic and acidic residues" evidence="2">
    <location>
        <begin position="22"/>
        <end position="43"/>
    </location>
</feature>
<proteinExistence type="predicted"/>
<protein>
    <submittedName>
        <fullName evidence="3">Uncharacterized protein</fullName>
    </submittedName>
</protein>
<dbReference type="EMBL" id="CABFNQ020000680">
    <property type="protein sequence ID" value="CAH0022626.1"/>
    <property type="molecule type" value="Genomic_DNA"/>
</dbReference>
<evidence type="ECO:0000256" key="1">
    <source>
        <dbReference type="SAM" id="Coils"/>
    </source>
</evidence>
<sequence length="533" mass="60114">MMKEAVSAGYKSKPLSLGHHATQRDRDPKSPDNHGPSREERYKKASSFTPQRENDERGASHTTRAEKAKNQDEGLSKANADCEVGVSIDSSEGAHQDSQRIDRPEDLRETNFRSVSRNHRVIKPSGGFFSGFTSSISLFSDRTEEPNNSIEKNIAKLEDELRFKDKQLDEVNARLHKQGRMHQHQTQELKQNWANKCQAVWQERSHFEAQLKTTMAQLESAKKEIQQQEAVVTNIRARQISDLASDVSNELPDDKVRETLRVFFQGDFFSWCSDLCAPELKDPDQVAARLHSMSLLNTHEAYLRAPEFLKLDLGLGDGEASLPLLQAALSSFLCREFLASPYFLVDINPELHGGSQAAGSVALDAIESALAKVQPDAAMDWRISTLQTLEKSTPMTTEGAEYFATVFLNNFQFLINEIYWDDKDAKSDLVKIIQSFANLSLRLWKKRGYIYVHYINRFANDPFRWKSPWMDADAQALATLGSQTEGRPIALLMRPSIISQPLARPGDVKAEVPWLKALAWISSRVDGDETMGQ</sequence>
<feature type="compositionally biased region" description="Basic and acidic residues" evidence="2">
    <location>
        <begin position="92"/>
        <end position="111"/>
    </location>
</feature>
<reference evidence="3" key="1">
    <citation type="submission" date="2021-10" db="EMBL/GenBank/DDBJ databases">
        <authorList>
            <person name="Piombo E."/>
        </authorList>
    </citation>
    <scope>NUCLEOTIDE SEQUENCE</scope>
</reference>
<evidence type="ECO:0000313" key="3">
    <source>
        <dbReference type="EMBL" id="CAH0022626.1"/>
    </source>
</evidence>